<evidence type="ECO:0000256" key="1">
    <source>
        <dbReference type="SAM" id="MobiDB-lite"/>
    </source>
</evidence>
<evidence type="ECO:0000313" key="3">
    <source>
        <dbReference type="Proteomes" id="UP000288547"/>
    </source>
</evidence>
<keyword evidence="3" id="KW-1185">Reference proteome</keyword>
<feature type="compositionally biased region" description="Polar residues" evidence="1">
    <location>
        <begin position="1"/>
        <end position="11"/>
    </location>
</feature>
<feature type="region of interest" description="Disordered" evidence="1">
    <location>
        <begin position="1"/>
        <end position="61"/>
    </location>
</feature>
<name>A0A444PXW8_9MICO</name>
<feature type="compositionally biased region" description="Basic residues" evidence="1">
    <location>
        <begin position="31"/>
        <end position="61"/>
    </location>
</feature>
<dbReference type="AlphaFoldDB" id="A0A444PXW8"/>
<protein>
    <submittedName>
        <fullName evidence="2">Uncharacterized protein</fullName>
    </submittedName>
</protein>
<reference evidence="2 3" key="1">
    <citation type="submission" date="2018-12" db="EMBL/GenBank/DDBJ databases">
        <authorList>
            <person name="Li F."/>
        </authorList>
    </citation>
    <scope>NUCLEOTIDE SEQUENCE [LARGE SCALE GENOMIC DNA]</scope>
    <source>
        <strain evidence="2 3">11W25H-1</strain>
    </source>
</reference>
<evidence type="ECO:0000313" key="2">
    <source>
        <dbReference type="EMBL" id="RWZ52651.1"/>
    </source>
</evidence>
<dbReference type="Proteomes" id="UP000288547">
    <property type="component" value="Unassembled WGS sequence"/>
</dbReference>
<proteinExistence type="predicted"/>
<dbReference type="EMBL" id="RZNB01000001">
    <property type="protein sequence ID" value="RWZ52651.1"/>
    <property type="molecule type" value="Genomic_DNA"/>
</dbReference>
<comment type="caution">
    <text evidence="2">The sequence shown here is derived from an EMBL/GenBank/DDBJ whole genome shotgun (WGS) entry which is preliminary data.</text>
</comment>
<gene>
    <name evidence="2" type="ORF">ELQ90_01490</name>
</gene>
<sequence>MPTARRASSTACPRRSGRGGSREGAGECGGGRRRRTGRRRSRRCVAMRSRVRPPMCRRRRR</sequence>
<organism evidence="2 3">
    <name type="scientific">Labedella phragmitis</name>
    <dbReference type="NCBI Taxonomy" id="2498849"/>
    <lineage>
        <taxon>Bacteria</taxon>
        <taxon>Bacillati</taxon>
        <taxon>Actinomycetota</taxon>
        <taxon>Actinomycetes</taxon>
        <taxon>Micrococcales</taxon>
        <taxon>Microbacteriaceae</taxon>
        <taxon>Labedella</taxon>
    </lineage>
</organism>
<accession>A0A444PXW8</accession>